<feature type="region of interest" description="Disordered" evidence="1">
    <location>
        <begin position="1"/>
        <end position="51"/>
    </location>
</feature>
<sequence length="173" mass="18142">SSDFISSSRRLSAFVRPQQSRLNSTSTRHPLSSDHHNNVKSSLNPLLNPSSASNSSGEPFFPAAAILPYPHTGPMWASSNVFYHFALPPQPAALIPGGTSLGDLASSPVNYGGPIHFPPSSGCTIPGCRDCVLVARGIPEIATSSRSRSTSNESASPLSLENSVIDVDSIKGD</sequence>
<evidence type="ECO:0000256" key="1">
    <source>
        <dbReference type="SAM" id="MobiDB-lite"/>
    </source>
</evidence>
<feature type="compositionally biased region" description="Polar residues" evidence="1">
    <location>
        <begin position="17"/>
        <end position="30"/>
    </location>
</feature>
<feature type="compositionally biased region" description="Low complexity" evidence="1">
    <location>
        <begin position="41"/>
        <end position="51"/>
    </location>
</feature>
<protein>
    <submittedName>
        <fullName evidence="2">Uncharacterized protein</fullName>
    </submittedName>
</protein>
<dbReference type="Proteomes" id="UP000708208">
    <property type="component" value="Unassembled WGS sequence"/>
</dbReference>
<name>A0A8J2KPL9_9HEXA</name>
<feature type="compositionally biased region" description="Low complexity" evidence="1">
    <location>
        <begin position="1"/>
        <end position="12"/>
    </location>
</feature>
<keyword evidence="3" id="KW-1185">Reference proteome</keyword>
<feature type="non-terminal residue" evidence="2">
    <location>
        <position position="1"/>
    </location>
</feature>
<accession>A0A8J2KPL9</accession>
<proteinExistence type="predicted"/>
<evidence type="ECO:0000313" key="3">
    <source>
        <dbReference type="Proteomes" id="UP000708208"/>
    </source>
</evidence>
<reference evidence="2" key="1">
    <citation type="submission" date="2021-06" db="EMBL/GenBank/DDBJ databases">
        <authorList>
            <person name="Hodson N. C."/>
            <person name="Mongue J. A."/>
            <person name="Jaron S. K."/>
        </authorList>
    </citation>
    <scope>NUCLEOTIDE SEQUENCE</scope>
</reference>
<dbReference type="AlphaFoldDB" id="A0A8J2KPL9"/>
<gene>
    <name evidence="2" type="ORF">AFUS01_LOCUS29357</name>
</gene>
<organism evidence="2 3">
    <name type="scientific">Allacma fusca</name>
    <dbReference type="NCBI Taxonomy" id="39272"/>
    <lineage>
        <taxon>Eukaryota</taxon>
        <taxon>Metazoa</taxon>
        <taxon>Ecdysozoa</taxon>
        <taxon>Arthropoda</taxon>
        <taxon>Hexapoda</taxon>
        <taxon>Collembola</taxon>
        <taxon>Symphypleona</taxon>
        <taxon>Sminthuridae</taxon>
        <taxon>Allacma</taxon>
    </lineage>
</organism>
<evidence type="ECO:0000313" key="2">
    <source>
        <dbReference type="EMBL" id="CAG7818880.1"/>
    </source>
</evidence>
<comment type="caution">
    <text evidence="2">The sequence shown here is derived from an EMBL/GenBank/DDBJ whole genome shotgun (WGS) entry which is preliminary data.</text>
</comment>
<dbReference type="EMBL" id="CAJVCH010433033">
    <property type="protein sequence ID" value="CAG7818880.1"/>
    <property type="molecule type" value="Genomic_DNA"/>
</dbReference>